<evidence type="ECO:0008006" key="8">
    <source>
        <dbReference type="Google" id="ProtNLM"/>
    </source>
</evidence>
<dbReference type="InterPro" id="IPR043137">
    <property type="entry name" value="GGT_ssub_C"/>
</dbReference>
<keyword evidence="2" id="KW-0808">Transferase</keyword>
<dbReference type="PRINTS" id="PR01210">
    <property type="entry name" value="GGTRANSPTASE"/>
</dbReference>
<dbReference type="KEGG" id="atl:Athai_45050"/>
<evidence type="ECO:0000313" key="6">
    <source>
        <dbReference type="EMBL" id="BCJ37002.1"/>
    </source>
</evidence>
<keyword evidence="3" id="KW-0378">Hydrolase</keyword>
<dbReference type="Proteomes" id="UP000611640">
    <property type="component" value="Chromosome"/>
</dbReference>
<evidence type="ECO:0000256" key="1">
    <source>
        <dbReference type="ARBA" id="ARBA00009381"/>
    </source>
</evidence>
<dbReference type="Pfam" id="PF01019">
    <property type="entry name" value="G_glu_transpept"/>
    <property type="match status" value="3"/>
</dbReference>
<dbReference type="EMBL" id="AP023355">
    <property type="protein sequence ID" value="BCJ37002.1"/>
    <property type="molecule type" value="Genomic_DNA"/>
</dbReference>
<proteinExistence type="inferred from homology"/>
<keyword evidence="7" id="KW-1185">Reference proteome</keyword>
<feature type="region of interest" description="Disordered" evidence="5">
    <location>
        <begin position="442"/>
        <end position="492"/>
    </location>
</feature>
<accession>A0A7R7DSI8</accession>
<evidence type="ECO:0000256" key="3">
    <source>
        <dbReference type="ARBA" id="ARBA00022801"/>
    </source>
</evidence>
<evidence type="ECO:0000256" key="5">
    <source>
        <dbReference type="SAM" id="MobiDB-lite"/>
    </source>
</evidence>
<organism evidence="6 7">
    <name type="scientific">Actinocatenispora thailandica</name>
    <dbReference type="NCBI Taxonomy" id="227318"/>
    <lineage>
        <taxon>Bacteria</taxon>
        <taxon>Bacillati</taxon>
        <taxon>Actinomycetota</taxon>
        <taxon>Actinomycetes</taxon>
        <taxon>Micromonosporales</taxon>
        <taxon>Micromonosporaceae</taxon>
        <taxon>Actinocatenispora</taxon>
    </lineage>
</organism>
<gene>
    <name evidence="6" type="ORF">Athai_45050</name>
</gene>
<comment type="similarity">
    <text evidence="1">Belongs to the gamma-glutamyltransferase family.</text>
</comment>
<reference evidence="6 7" key="1">
    <citation type="submission" date="2020-08" db="EMBL/GenBank/DDBJ databases">
        <title>Whole genome shotgun sequence of Actinocatenispora thailandica NBRC 105041.</title>
        <authorList>
            <person name="Komaki H."/>
            <person name="Tamura T."/>
        </authorList>
    </citation>
    <scope>NUCLEOTIDE SEQUENCE [LARGE SCALE GENOMIC DNA]</scope>
    <source>
        <strain evidence="6 7">NBRC 105041</strain>
    </source>
</reference>
<dbReference type="AlphaFoldDB" id="A0A7R7DSI8"/>
<name>A0A7R7DSI8_9ACTN</name>
<keyword evidence="4" id="KW-0865">Zymogen</keyword>
<feature type="compositionally biased region" description="Gly residues" evidence="5">
    <location>
        <begin position="468"/>
        <end position="485"/>
    </location>
</feature>
<evidence type="ECO:0000256" key="2">
    <source>
        <dbReference type="ARBA" id="ARBA00022679"/>
    </source>
</evidence>
<evidence type="ECO:0000313" key="7">
    <source>
        <dbReference type="Proteomes" id="UP000611640"/>
    </source>
</evidence>
<feature type="region of interest" description="Disordered" evidence="5">
    <location>
        <begin position="1"/>
        <end position="21"/>
    </location>
</feature>
<dbReference type="InterPro" id="IPR051792">
    <property type="entry name" value="GGT_bact"/>
</dbReference>
<dbReference type="PANTHER" id="PTHR43199:SF1">
    <property type="entry name" value="GLUTATHIONE HYDROLASE PROENZYME"/>
    <property type="match status" value="1"/>
</dbReference>
<dbReference type="SUPFAM" id="SSF56235">
    <property type="entry name" value="N-terminal nucleophile aminohydrolases (Ntn hydrolases)"/>
    <property type="match status" value="2"/>
</dbReference>
<dbReference type="PANTHER" id="PTHR43199">
    <property type="entry name" value="GLUTATHIONE HYDROLASE"/>
    <property type="match status" value="1"/>
</dbReference>
<evidence type="ECO:0000256" key="4">
    <source>
        <dbReference type="ARBA" id="ARBA00023145"/>
    </source>
</evidence>
<sequence length="597" mass="59521">MSRPGTTGSHPGATAPEVRAAIAPPCRRPHVEGVEATPAGIAAGHPATAQAGLSILAAGGSAADAAIAAVLAACAAETVLTGLAGGGFATYYDAASRTVTCLDFFVAVPGLDGDVTTPTPMTPVSITLGTVPIPYEIGAASVAVPGVPAGCGALHSRWGRLPWSSVLAPAVELARRGAELPAAQAHTLRALAPAMLPADGAQAYAPRGRLLEGGEVLRHPGLDKAMAILRDDGPEAFYTGAVGRAMIDTVRAGGGTLGPADLAEYRVLELPVGHAGFAGAHVYGRPDDLNHTIDTLAALDDAVLGTDRTRRAVLLADALRDHALQRLGDTTNISVIDPDGNACVVTTTLGLGAAVWLPGLGVHLNSMLGEGELIIGALPPGARMNSMMCPLVVTATEAGRAHTGAAAEVPTGTGDDVAGTQPGAGLPDDTRVEVSTVVGPEHPAAHESVTELGDVTAPIPGTSPPGPGTGTGPAPGSGPGRGGPGSAEPVGPHGDLLLAVGAAGASRIRTALAHTLLGVLVDGLDPETAIGRARFHIVTDTAHAEPGVPDDELAALVDAGYQIHQWPDLDHYFGGASAVGRTGAGGDPRRGGIGMHL</sequence>
<dbReference type="GO" id="GO:0016787">
    <property type="term" value="F:hydrolase activity"/>
    <property type="evidence" value="ECO:0007669"/>
    <property type="project" value="UniProtKB-KW"/>
</dbReference>
<dbReference type="GO" id="GO:0016740">
    <property type="term" value="F:transferase activity"/>
    <property type="evidence" value="ECO:0007669"/>
    <property type="project" value="UniProtKB-KW"/>
</dbReference>
<dbReference type="InterPro" id="IPR029055">
    <property type="entry name" value="Ntn_hydrolases_N"/>
</dbReference>
<protein>
    <recommendedName>
        <fullName evidence="8">Gamma-glutamyltranspeptidase</fullName>
    </recommendedName>
</protein>
<feature type="region of interest" description="Disordered" evidence="5">
    <location>
        <begin position="404"/>
        <end position="430"/>
    </location>
</feature>
<dbReference type="Gene3D" id="3.60.20.40">
    <property type="match status" value="2"/>
</dbReference>